<keyword evidence="6" id="KW-1185">Reference proteome</keyword>
<dbReference type="RefSeq" id="WP_377179193.1">
    <property type="nucleotide sequence ID" value="NZ_JBHTMY010000003.1"/>
</dbReference>
<comment type="caution">
    <text evidence="5">The sequence shown here is derived from an EMBL/GenBank/DDBJ whole genome shotgun (WGS) entry which is preliminary data.</text>
</comment>
<dbReference type="InterPro" id="IPR014710">
    <property type="entry name" value="RmlC-like_jellyroll"/>
</dbReference>
<dbReference type="Pfam" id="PF17954">
    <property type="entry name" value="Pirin_C_2"/>
    <property type="match status" value="1"/>
</dbReference>
<dbReference type="EMBL" id="JBHTMY010000003">
    <property type="protein sequence ID" value="MFD1316325.1"/>
    <property type="molecule type" value="Genomic_DNA"/>
</dbReference>
<proteinExistence type="inferred from homology"/>
<dbReference type="PANTHER" id="PTHR43212:SF3">
    <property type="entry name" value="QUERCETIN 2,3-DIOXYGENASE"/>
    <property type="match status" value="1"/>
</dbReference>
<organism evidence="5 6">
    <name type="scientific">Namhaeicola litoreus</name>
    <dbReference type="NCBI Taxonomy" id="1052145"/>
    <lineage>
        <taxon>Bacteria</taxon>
        <taxon>Pseudomonadati</taxon>
        <taxon>Bacteroidota</taxon>
        <taxon>Flavobacteriia</taxon>
        <taxon>Flavobacteriales</taxon>
        <taxon>Flavobacteriaceae</taxon>
        <taxon>Namhaeicola</taxon>
    </lineage>
</organism>
<dbReference type="Pfam" id="PF02678">
    <property type="entry name" value="Pirin"/>
    <property type="match status" value="1"/>
</dbReference>
<gene>
    <name evidence="5" type="ORF">ACFQ39_11910</name>
</gene>
<evidence type="ECO:0000313" key="5">
    <source>
        <dbReference type="EMBL" id="MFD1316325.1"/>
    </source>
</evidence>
<feature type="domain" description="Quercetin 2,3-dioxygenase C-terminal cupin" evidence="4">
    <location>
        <begin position="150"/>
        <end position="240"/>
    </location>
</feature>
<evidence type="ECO:0000259" key="4">
    <source>
        <dbReference type="Pfam" id="PF17954"/>
    </source>
</evidence>
<sequence>MNIKLYPAAERGYANFDWLQANYSFSFANYYNPNKLNFGALRVLNDDIIQGGAGFGMHPHNNMEIITIPLEGSLKHKDNMSDQWIELKPGEVQVMSAGTGVVHSEKNGSAADFLSLFQIWIIPNRENVEPGYGQIEFSESDRKNKLQKLVVSHDNKEFESAKNILKIHQDAIISRIDLDKGKSFTYKSMTKEHGVYMMLIDGELNIQDSVFNRRDAAGITNANEFSIEAKKNSQILFIEVPMLS</sequence>
<dbReference type="InterPro" id="IPR011051">
    <property type="entry name" value="RmlC_Cupin_sf"/>
</dbReference>
<evidence type="ECO:0000313" key="6">
    <source>
        <dbReference type="Proteomes" id="UP001597201"/>
    </source>
</evidence>
<dbReference type="Gene3D" id="2.60.120.10">
    <property type="entry name" value="Jelly Rolls"/>
    <property type="match status" value="2"/>
</dbReference>
<evidence type="ECO:0000259" key="3">
    <source>
        <dbReference type="Pfam" id="PF02678"/>
    </source>
</evidence>
<dbReference type="PIRSF" id="PIRSF006232">
    <property type="entry name" value="Pirin"/>
    <property type="match status" value="1"/>
</dbReference>
<dbReference type="CDD" id="cd02910">
    <property type="entry name" value="cupin_Yhhw_N"/>
    <property type="match status" value="1"/>
</dbReference>
<dbReference type="Proteomes" id="UP001597201">
    <property type="component" value="Unassembled WGS sequence"/>
</dbReference>
<feature type="domain" description="Pirin N-terminal" evidence="3">
    <location>
        <begin position="14"/>
        <end position="121"/>
    </location>
</feature>
<comment type="similarity">
    <text evidence="1 2">Belongs to the pirin family.</text>
</comment>
<dbReference type="PANTHER" id="PTHR43212">
    <property type="entry name" value="QUERCETIN 2,3-DIOXYGENASE"/>
    <property type="match status" value="1"/>
</dbReference>
<reference evidence="6" key="1">
    <citation type="journal article" date="2019" name="Int. J. Syst. Evol. Microbiol.">
        <title>The Global Catalogue of Microorganisms (GCM) 10K type strain sequencing project: providing services to taxonomists for standard genome sequencing and annotation.</title>
        <authorList>
            <consortium name="The Broad Institute Genomics Platform"/>
            <consortium name="The Broad Institute Genome Sequencing Center for Infectious Disease"/>
            <person name="Wu L."/>
            <person name="Ma J."/>
        </authorList>
    </citation>
    <scope>NUCLEOTIDE SEQUENCE [LARGE SCALE GENOMIC DNA]</scope>
    <source>
        <strain evidence="6">CCUG 61485</strain>
    </source>
</reference>
<accession>A0ABW3Y4G0</accession>
<name>A0ABW3Y4G0_9FLAO</name>
<protein>
    <submittedName>
        <fullName evidence="5">Pirin family protein</fullName>
    </submittedName>
</protein>
<dbReference type="InterPro" id="IPR012093">
    <property type="entry name" value="Pirin"/>
</dbReference>
<evidence type="ECO:0000256" key="1">
    <source>
        <dbReference type="ARBA" id="ARBA00008416"/>
    </source>
</evidence>
<dbReference type="InterPro" id="IPR041602">
    <property type="entry name" value="Quercetinase_C"/>
</dbReference>
<dbReference type="SUPFAM" id="SSF51182">
    <property type="entry name" value="RmlC-like cupins"/>
    <property type="match status" value="1"/>
</dbReference>
<dbReference type="InterPro" id="IPR003829">
    <property type="entry name" value="Pirin_N_dom"/>
</dbReference>
<evidence type="ECO:0000256" key="2">
    <source>
        <dbReference type="RuleBase" id="RU003457"/>
    </source>
</evidence>